<comment type="caution">
    <text evidence="4">The sequence shown here is derived from an EMBL/GenBank/DDBJ whole genome shotgun (WGS) entry which is preliminary data.</text>
</comment>
<dbReference type="InterPro" id="IPR029903">
    <property type="entry name" value="RmlD-like-bd"/>
</dbReference>
<sequence>MTAAVPRPRRLYLTGADGMLGTALTAALAADPRTADWSVRGVSRADFDIADPAAVRRSVEEHRPDVVVHAAAHAVVDDCERDPALALAVNVAGVHHVAQACRRLGSRLVYVSSDYVFDGDAPPPGGYRETDLPNPRSVYGLTKLAGERTTALLGARGLSVRTSWLFGGADERVDYLVAALRRGARGEAVPLVADQYSRPTYTVDLAAALLHLLTADEPAHGTVHVANEGRASWYDVGLALRALRPDLPAPRPVATADCGFAGGRPRDSTLSTARLASLGWRLPTWDDALRRFCAAYDRTPAPAGAR</sequence>
<accession>A0A8J3BNL5</accession>
<dbReference type="CDD" id="cd05254">
    <property type="entry name" value="dTDP_HR_like_SDR_e"/>
    <property type="match status" value="1"/>
</dbReference>
<proteinExistence type="inferred from homology"/>
<comment type="similarity">
    <text evidence="1 2">Belongs to the dTDP-4-dehydrorhamnose reductase family.</text>
</comment>
<dbReference type="Proteomes" id="UP000662200">
    <property type="component" value="Unassembled WGS sequence"/>
</dbReference>
<dbReference type="PANTHER" id="PTHR10491:SF4">
    <property type="entry name" value="METHIONINE ADENOSYLTRANSFERASE 2 SUBUNIT BETA"/>
    <property type="match status" value="1"/>
</dbReference>
<dbReference type="Gene3D" id="3.90.25.10">
    <property type="entry name" value="UDP-galactose 4-epimerase, domain 1"/>
    <property type="match status" value="1"/>
</dbReference>
<keyword evidence="2" id="KW-0560">Oxidoreductase</keyword>
<dbReference type="InterPro" id="IPR005913">
    <property type="entry name" value="dTDP_dehydrorham_reduct"/>
</dbReference>
<dbReference type="EC" id="1.1.1.133" evidence="2"/>
<dbReference type="InterPro" id="IPR036291">
    <property type="entry name" value="NAD(P)-bd_dom_sf"/>
</dbReference>
<evidence type="ECO:0000313" key="5">
    <source>
        <dbReference type="Proteomes" id="UP000662200"/>
    </source>
</evidence>
<dbReference type="Pfam" id="PF04321">
    <property type="entry name" value="RmlD_sub_bind"/>
    <property type="match status" value="1"/>
</dbReference>
<protein>
    <recommendedName>
        <fullName evidence="2">dTDP-4-dehydrorhamnose reductase</fullName>
        <ecNumber evidence="2">1.1.1.133</ecNumber>
    </recommendedName>
</protein>
<dbReference type="PANTHER" id="PTHR10491">
    <property type="entry name" value="DTDP-4-DEHYDRORHAMNOSE REDUCTASE"/>
    <property type="match status" value="1"/>
</dbReference>
<gene>
    <name evidence="4" type="ORF">GCM10010124_13340</name>
</gene>
<dbReference type="GO" id="GO:0005829">
    <property type="term" value="C:cytosol"/>
    <property type="evidence" value="ECO:0007669"/>
    <property type="project" value="TreeGrafter"/>
</dbReference>
<dbReference type="SUPFAM" id="SSF51735">
    <property type="entry name" value="NAD(P)-binding Rossmann-fold domains"/>
    <property type="match status" value="1"/>
</dbReference>
<name>A0A8J3BNL5_9ACTN</name>
<feature type="domain" description="RmlD-like substrate binding" evidence="3">
    <location>
        <begin position="10"/>
        <end position="296"/>
    </location>
</feature>
<dbReference type="EMBL" id="BMQC01000003">
    <property type="protein sequence ID" value="GGK22186.1"/>
    <property type="molecule type" value="Genomic_DNA"/>
</dbReference>
<evidence type="ECO:0000256" key="2">
    <source>
        <dbReference type="RuleBase" id="RU364082"/>
    </source>
</evidence>
<reference evidence="4" key="1">
    <citation type="journal article" date="2014" name="Int. J. Syst. Evol. Microbiol.">
        <title>Complete genome sequence of Corynebacterium casei LMG S-19264T (=DSM 44701T), isolated from a smear-ripened cheese.</title>
        <authorList>
            <consortium name="US DOE Joint Genome Institute (JGI-PGF)"/>
            <person name="Walter F."/>
            <person name="Albersmeier A."/>
            <person name="Kalinowski J."/>
            <person name="Ruckert C."/>
        </authorList>
    </citation>
    <scope>NUCLEOTIDE SEQUENCE</scope>
    <source>
        <strain evidence="4">JCM 3091</strain>
    </source>
</reference>
<dbReference type="GO" id="GO:0019305">
    <property type="term" value="P:dTDP-rhamnose biosynthetic process"/>
    <property type="evidence" value="ECO:0007669"/>
    <property type="project" value="UniProtKB-UniPathway"/>
</dbReference>
<dbReference type="GO" id="GO:0008831">
    <property type="term" value="F:dTDP-4-dehydrorhamnose reductase activity"/>
    <property type="evidence" value="ECO:0007669"/>
    <property type="project" value="UniProtKB-EC"/>
</dbReference>
<comment type="pathway">
    <text evidence="2">Carbohydrate biosynthesis; dTDP-L-rhamnose biosynthesis.</text>
</comment>
<keyword evidence="5" id="KW-1185">Reference proteome</keyword>
<evidence type="ECO:0000313" key="4">
    <source>
        <dbReference type="EMBL" id="GGK22186.1"/>
    </source>
</evidence>
<reference evidence="4" key="2">
    <citation type="submission" date="2020-09" db="EMBL/GenBank/DDBJ databases">
        <authorList>
            <person name="Sun Q."/>
            <person name="Ohkuma M."/>
        </authorList>
    </citation>
    <scope>NUCLEOTIDE SEQUENCE</scope>
    <source>
        <strain evidence="4">JCM 3091</strain>
    </source>
</reference>
<dbReference type="NCBIfam" id="TIGR01214">
    <property type="entry name" value="rmlD"/>
    <property type="match status" value="1"/>
</dbReference>
<evidence type="ECO:0000259" key="3">
    <source>
        <dbReference type="Pfam" id="PF04321"/>
    </source>
</evidence>
<dbReference type="AlphaFoldDB" id="A0A8J3BNL5"/>
<comment type="function">
    <text evidence="2">Catalyzes the reduction of dTDP-6-deoxy-L-lyxo-4-hexulose to yield dTDP-L-rhamnose.</text>
</comment>
<dbReference type="RefSeq" id="WP_229789398.1">
    <property type="nucleotide sequence ID" value="NZ_BMQC01000003.1"/>
</dbReference>
<dbReference type="UniPathway" id="UPA00124"/>
<organism evidence="4 5">
    <name type="scientific">Pilimelia terevasa</name>
    <dbReference type="NCBI Taxonomy" id="53372"/>
    <lineage>
        <taxon>Bacteria</taxon>
        <taxon>Bacillati</taxon>
        <taxon>Actinomycetota</taxon>
        <taxon>Actinomycetes</taxon>
        <taxon>Micromonosporales</taxon>
        <taxon>Micromonosporaceae</taxon>
        <taxon>Pilimelia</taxon>
    </lineage>
</organism>
<evidence type="ECO:0000256" key="1">
    <source>
        <dbReference type="ARBA" id="ARBA00010944"/>
    </source>
</evidence>
<dbReference type="Gene3D" id="3.40.50.720">
    <property type="entry name" value="NAD(P)-binding Rossmann-like Domain"/>
    <property type="match status" value="1"/>
</dbReference>
<keyword evidence="2" id="KW-0521">NADP</keyword>